<gene>
    <name evidence="10" type="primary">MAL12</name>
    <name evidence="10" type="ORF">VE01_06918</name>
</gene>
<feature type="domain" description="Glycosyl hydrolase family 13 catalytic" evidence="9">
    <location>
        <begin position="16"/>
        <end position="440"/>
    </location>
</feature>
<accession>A0A1B8GK39</accession>
<dbReference type="FunFam" id="2.60.40.1180:FF:000007">
    <property type="entry name" value="Sucrose isomerase"/>
    <property type="match status" value="1"/>
</dbReference>
<keyword evidence="5" id="KW-0326">Glycosidase</keyword>
<dbReference type="FunFam" id="3.90.400.10:FF:000003">
    <property type="entry name" value="Probable alpha-glucosidase (Maltase)"/>
    <property type="match status" value="1"/>
</dbReference>
<sequence length="575" mass="66585">MQMPTGKWWKEAAVYQVYPASFKDSNGDGLGDIGGLISKIDYLHDLGVDVVWLCPMFDSPQHDMGYDISNYEKVYEPYGTVEDIDILVKACHDRGMRFILDLVVNHTSDEHEWFKESRSSRDNPKRDWYFWKPARYDDAGNRIPPTNWRSYFAGSTWTWDETTQEYYLHLYATQQPDLNWNCEAARNAIYDSAMRFWLDRGVDGFRVDTVNKYSKPLEFHDAIITDPNHYEQPAAYMFCNGPRIHEFVKEMHDKVISQYDCMTVGELSLTPDPDHVLRYVSASAKQLDMVFHIDTGNMDHGGPKDKYDHRPFILPELKAAITKWQKFIEGTDGWTTAFLENHDNGRSIDRYASSEPEFREISAKMLAIMMTTMTGTIFIYQGQEIGMINAPKEWPIEEYKDIEALNYYNEARALSISGEDPSRLPIVTRGLQILGRDHGRMPMQWDSTAHSGFTTGDKPWMRVHDLYPEINVAKQVPDEKSVLSFWKRMLRLRKEYRDLLVYGIFDLLDPGNEKTFVYTKTGERRAALVALNFDQGVQDFEVSTDKEWKLVLSNYDAPVAGKLAPFEGRVYMSAN</sequence>
<dbReference type="FunFam" id="3.20.20.80:FF:000064">
    <property type="entry name" value="Oligo-1,6-glucosidase"/>
    <property type="match status" value="1"/>
</dbReference>
<evidence type="ECO:0000256" key="4">
    <source>
        <dbReference type="ARBA" id="ARBA00022801"/>
    </source>
</evidence>
<dbReference type="GO" id="GO:0033934">
    <property type="term" value="F:glucan 1,4-alpha-maltotriohydrolase activity"/>
    <property type="evidence" value="ECO:0007669"/>
    <property type="project" value="TreeGrafter"/>
</dbReference>
<dbReference type="GeneID" id="28840304"/>
<dbReference type="GO" id="GO:0005987">
    <property type="term" value="P:sucrose catabolic process"/>
    <property type="evidence" value="ECO:0007669"/>
    <property type="project" value="TreeGrafter"/>
</dbReference>
<dbReference type="GO" id="GO:0004575">
    <property type="term" value="F:sucrose alpha-glucosidase activity"/>
    <property type="evidence" value="ECO:0007669"/>
    <property type="project" value="TreeGrafter"/>
</dbReference>
<dbReference type="CDD" id="cd11333">
    <property type="entry name" value="AmyAc_SI_OligoGlu_DGase"/>
    <property type="match status" value="1"/>
</dbReference>
<protein>
    <recommendedName>
        <fullName evidence="8">Alpha-glucosidase</fullName>
        <ecNumber evidence="3">3.2.1.20</ecNumber>
    </recommendedName>
    <alternativeName>
        <fullName evidence="7">Maltase</fullName>
    </alternativeName>
</protein>
<dbReference type="EMBL" id="KV460230">
    <property type="protein sequence ID" value="OBT96188.1"/>
    <property type="molecule type" value="Genomic_DNA"/>
</dbReference>
<dbReference type="InterPro" id="IPR006047">
    <property type="entry name" value="GH13_cat_dom"/>
</dbReference>
<evidence type="ECO:0000313" key="10">
    <source>
        <dbReference type="EMBL" id="OBT96188.1"/>
    </source>
</evidence>
<evidence type="ECO:0000256" key="3">
    <source>
        <dbReference type="ARBA" id="ARBA00012741"/>
    </source>
</evidence>
<evidence type="ECO:0000256" key="8">
    <source>
        <dbReference type="ARBA" id="ARBA00073730"/>
    </source>
</evidence>
<keyword evidence="4" id="KW-0378">Hydrolase</keyword>
<dbReference type="EC" id="3.2.1.20" evidence="3"/>
<evidence type="ECO:0000256" key="1">
    <source>
        <dbReference type="ARBA" id="ARBA00001657"/>
    </source>
</evidence>
<keyword evidence="11" id="KW-1185">Reference proteome</keyword>
<dbReference type="GO" id="GO:0004574">
    <property type="term" value="F:oligo-1,6-glucosidase activity"/>
    <property type="evidence" value="ECO:0007669"/>
    <property type="project" value="TreeGrafter"/>
</dbReference>
<organism evidence="10 11">
    <name type="scientific">Pseudogymnoascus verrucosus</name>
    <dbReference type="NCBI Taxonomy" id="342668"/>
    <lineage>
        <taxon>Eukaryota</taxon>
        <taxon>Fungi</taxon>
        <taxon>Dikarya</taxon>
        <taxon>Ascomycota</taxon>
        <taxon>Pezizomycotina</taxon>
        <taxon>Leotiomycetes</taxon>
        <taxon>Thelebolales</taxon>
        <taxon>Thelebolaceae</taxon>
        <taxon>Pseudogymnoascus</taxon>
    </lineage>
</organism>
<dbReference type="AlphaFoldDB" id="A0A1B8GK39"/>
<dbReference type="GO" id="GO:0000025">
    <property type="term" value="P:maltose catabolic process"/>
    <property type="evidence" value="ECO:0007669"/>
    <property type="project" value="TreeGrafter"/>
</dbReference>
<dbReference type="InterPro" id="IPR013780">
    <property type="entry name" value="Glyco_hydro_b"/>
</dbReference>
<dbReference type="OrthoDB" id="1740265at2759"/>
<dbReference type="InterPro" id="IPR017853">
    <property type="entry name" value="GH"/>
</dbReference>
<dbReference type="SMART" id="SM00642">
    <property type="entry name" value="Aamy"/>
    <property type="match status" value="1"/>
</dbReference>
<dbReference type="SUPFAM" id="SSF51011">
    <property type="entry name" value="Glycosyl hydrolase domain"/>
    <property type="match status" value="1"/>
</dbReference>
<evidence type="ECO:0000256" key="6">
    <source>
        <dbReference type="ARBA" id="ARBA00026248"/>
    </source>
</evidence>
<evidence type="ECO:0000256" key="7">
    <source>
        <dbReference type="ARBA" id="ARBA00041343"/>
    </source>
</evidence>
<evidence type="ECO:0000256" key="5">
    <source>
        <dbReference type="ARBA" id="ARBA00023295"/>
    </source>
</evidence>
<dbReference type="SUPFAM" id="SSF51445">
    <property type="entry name" value="(Trans)glycosidases"/>
    <property type="match status" value="1"/>
</dbReference>
<dbReference type="Gene3D" id="2.60.40.1180">
    <property type="entry name" value="Golgi alpha-mannosidase II"/>
    <property type="match status" value="1"/>
</dbReference>
<evidence type="ECO:0000313" key="11">
    <source>
        <dbReference type="Proteomes" id="UP000091956"/>
    </source>
</evidence>
<dbReference type="Pfam" id="PF00128">
    <property type="entry name" value="Alpha-amylase"/>
    <property type="match status" value="1"/>
</dbReference>
<dbReference type="GO" id="GO:0004558">
    <property type="term" value="F:alpha-1,4-glucosidase activity"/>
    <property type="evidence" value="ECO:0007669"/>
    <property type="project" value="UniProtKB-EC"/>
</dbReference>
<dbReference type="InterPro" id="IPR045857">
    <property type="entry name" value="O16G_dom_2"/>
</dbReference>
<evidence type="ECO:0000256" key="2">
    <source>
        <dbReference type="ARBA" id="ARBA00008061"/>
    </source>
</evidence>
<proteinExistence type="inferred from homology"/>
<dbReference type="Proteomes" id="UP000091956">
    <property type="component" value="Unassembled WGS sequence"/>
</dbReference>
<evidence type="ECO:0000259" key="9">
    <source>
        <dbReference type="SMART" id="SM00642"/>
    </source>
</evidence>
<dbReference type="PANTHER" id="PTHR10357">
    <property type="entry name" value="ALPHA-AMYLASE FAMILY MEMBER"/>
    <property type="match status" value="1"/>
</dbReference>
<reference evidence="10 11" key="1">
    <citation type="submission" date="2016-03" db="EMBL/GenBank/DDBJ databases">
        <title>Comparative genomics of Pseudogymnoascus destructans, the fungus causing white-nose syndrome of bats.</title>
        <authorList>
            <person name="Palmer J.M."/>
            <person name="Drees K.P."/>
            <person name="Foster J.T."/>
            <person name="Lindner D.L."/>
        </authorList>
    </citation>
    <scope>NUCLEOTIDE SEQUENCE [LARGE SCALE GENOMIC DNA]</scope>
    <source>
        <strain evidence="10 11">UAMH 10579</strain>
    </source>
</reference>
<comment type="catalytic activity">
    <reaction evidence="1">
        <text>Hydrolysis of terminal, non-reducing (1-&gt;4)-linked alpha-D-glucose residues with release of alpha-D-glucose.</text>
        <dbReference type="EC" id="3.2.1.20"/>
    </reaction>
</comment>
<dbReference type="FunFam" id="3.20.20.80:FF:000087">
    <property type="entry name" value="Oligo-1,6-glucosidase IMA1"/>
    <property type="match status" value="1"/>
</dbReference>
<dbReference type="PANTHER" id="PTHR10357:SF222">
    <property type="entry name" value="MALTASE MALT (AFU_ORTHOLOGUE AFUA_8G07070)"/>
    <property type="match status" value="1"/>
</dbReference>
<keyword evidence="6" id="KW-0462">Maltose metabolism</keyword>
<name>A0A1B8GK39_9PEZI</name>
<dbReference type="GO" id="GO:0004556">
    <property type="term" value="F:alpha-amylase activity"/>
    <property type="evidence" value="ECO:0007669"/>
    <property type="project" value="TreeGrafter"/>
</dbReference>
<dbReference type="Gene3D" id="3.20.20.80">
    <property type="entry name" value="Glycosidases"/>
    <property type="match status" value="1"/>
</dbReference>
<reference evidence="11" key="2">
    <citation type="journal article" date="2018" name="Nat. Commun.">
        <title>Extreme sensitivity to ultraviolet light in the fungal pathogen causing white-nose syndrome of bats.</title>
        <authorList>
            <person name="Palmer J.M."/>
            <person name="Drees K.P."/>
            <person name="Foster J.T."/>
            <person name="Lindner D.L."/>
        </authorList>
    </citation>
    <scope>NUCLEOTIDE SEQUENCE [LARGE SCALE GENOMIC DNA]</scope>
    <source>
        <strain evidence="11">UAMH 10579</strain>
    </source>
</reference>
<dbReference type="Gene3D" id="3.90.400.10">
    <property type="entry name" value="Oligo-1,6-glucosidase, Domain 2"/>
    <property type="match status" value="1"/>
</dbReference>
<dbReference type="STRING" id="342668.A0A1B8GK39"/>
<dbReference type="RefSeq" id="XP_018129921.1">
    <property type="nucleotide sequence ID" value="XM_018276355.2"/>
</dbReference>
<comment type="similarity">
    <text evidence="2">Belongs to the glycosyl hydrolase 13 family.</text>
</comment>